<sequence length="63" mass="6896">MLPVPVEAQIQPGMQQVMFQGAAGVVRAFADHRPSRSPDGVRTFPRLRQHKASAGSQKANQKK</sequence>
<protein>
    <submittedName>
        <fullName evidence="2">Uncharacterized protein</fullName>
    </submittedName>
</protein>
<organism evidence="2 3">
    <name type="scientific">Nibrella saemangeumensis</name>
    <dbReference type="NCBI Taxonomy" id="1084526"/>
    <lineage>
        <taxon>Bacteria</taxon>
        <taxon>Pseudomonadati</taxon>
        <taxon>Bacteroidota</taxon>
        <taxon>Cytophagia</taxon>
        <taxon>Cytophagales</taxon>
        <taxon>Spirosomataceae</taxon>
        <taxon>Nibrella</taxon>
    </lineage>
</organism>
<feature type="compositionally biased region" description="Polar residues" evidence="1">
    <location>
        <begin position="54"/>
        <end position="63"/>
    </location>
</feature>
<reference evidence="3" key="1">
    <citation type="journal article" date="2019" name="Int. J. Syst. Evol. Microbiol.">
        <title>The Global Catalogue of Microorganisms (GCM) 10K type strain sequencing project: providing services to taxonomists for standard genome sequencing and annotation.</title>
        <authorList>
            <consortium name="The Broad Institute Genomics Platform"/>
            <consortium name="The Broad Institute Genome Sequencing Center for Infectious Disease"/>
            <person name="Wu L."/>
            <person name="Ma J."/>
        </authorList>
    </citation>
    <scope>NUCLEOTIDE SEQUENCE [LARGE SCALE GENOMIC DNA]</scope>
    <source>
        <strain evidence="3">JCM 17927</strain>
    </source>
</reference>
<keyword evidence="3" id="KW-1185">Reference proteome</keyword>
<evidence type="ECO:0000313" key="2">
    <source>
        <dbReference type="EMBL" id="GAA4453773.1"/>
    </source>
</evidence>
<evidence type="ECO:0000256" key="1">
    <source>
        <dbReference type="SAM" id="MobiDB-lite"/>
    </source>
</evidence>
<proteinExistence type="predicted"/>
<name>A0ABP8MP04_9BACT</name>
<evidence type="ECO:0000313" key="3">
    <source>
        <dbReference type="Proteomes" id="UP001501175"/>
    </source>
</evidence>
<feature type="region of interest" description="Disordered" evidence="1">
    <location>
        <begin position="30"/>
        <end position="63"/>
    </location>
</feature>
<accession>A0ABP8MP04</accession>
<gene>
    <name evidence="2" type="ORF">GCM10023189_19320</name>
</gene>
<dbReference type="EMBL" id="BAABHD010000023">
    <property type="protein sequence ID" value="GAA4453773.1"/>
    <property type="molecule type" value="Genomic_DNA"/>
</dbReference>
<comment type="caution">
    <text evidence="2">The sequence shown here is derived from an EMBL/GenBank/DDBJ whole genome shotgun (WGS) entry which is preliminary data.</text>
</comment>
<dbReference type="Proteomes" id="UP001501175">
    <property type="component" value="Unassembled WGS sequence"/>
</dbReference>